<organism evidence="1 2">
    <name type="scientific">Falsihalocynthiibacter arcticus</name>
    <dbReference type="NCBI Taxonomy" id="1579316"/>
    <lineage>
        <taxon>Bacteria</taxon>
        <taxon>Pseudomonadati</taxon>
        <taxon>Pseudomonadota</taxon>
        <taxon>Alphaproteobacteria</taxon>
        <taxon>Rhodobacterales</taxon>
        <taxon>Roseobacteraceae</taxon>
        <taxon>Falsihalocynthiibacter</taxon>
    </lineage>
</organism>
<proteinExistence type="predicted"/>
<evidence type="ECO:0000313" key="2">
    <source>
        <dbReference type="Proteomes" id="UP000070371"/>
    </source>
</evidence>
<dbReference type="Proteomes" id="UP000070371">
    <property type="component" value="Chromosome"/>
</dbReference>
<keyword evidence="2" id="KW-1185">Reference proteome</keyword>
<reference evidence="1 2" key="1">
    <citation type="submission" date="2016-02" db="EMBL/GenBank/DDBJ databases">
        <title>Complete genome sequence of Halocynthiibacter arcticus PAMC 20958t from arctic marine sediment.</title>
        <authorList>
            <person name="Lee Y.M."/>
            <person name="Baek K."/>
            <person name="Lee H.K."/>
            <person name="Shin S.C."/>
        </authorList>
    </citation>
    <scope>NUCLEOTIDE SEQUENCE [LARGE SCALE GENOMIC DNA]</scope>
    <source>
        <strain evidence="1">PAMC 20958</strain>
    </source>
</reference>
<evidence type="ECO:0008006" key="3">
    <source>
        <dbReference type="Google" id="ProtNLM"/>
    </source>
</evidence>
<dbReference type="EMBL" id="CP014327">
    <property type="protein sequence ID" value="AML51920.1"/>
    <property type="molecule type" value="Genomic_DNA"/>
</dbReference>
<dbReference type="AlphaFoldDB" id="A0A126V0V8"/>
<name>A0A126V0V8_9RHOB</name>
<dbReference type="OrthoDB" id="9796131at2"/>
<evidence type="ECO:0000313" key="1">
    <source>
        <dbReference type="EMBL" id="AML51920.1"/>
    </source>
</evidence>
<dbReference type="KEGG" id="hat:RC74_12165"/>
<accession>A0A126V0V8</accession>
<sequence>MAQRPELQLSFTPGDCPDCGSRRADMPPAAVAVPDDIDLTARDFEGLRQLMLESLVLDNPDRQRWSEADLEVAIVEVLAAGLDQMSHSIDVLFAERFLQTARWPRSVVRLLTMIDGVAPAVSALRRLMREDERDRFGFDDPTLAPAGALFAALEAHPQLTETAKFAALEGVNRLVSCISLDDLRDHLREVPLFSQVQVRYLTEGGIAIYEAAILLQDSNWRLVSPIDDLGQFATDFIDYFRDVEADLTPPADGLASGSTGLPALTDTEIRQTSIRAAVTYVLQPLMPIGTRFRLIEGQTIGVYMRLCVEVAPTYFRSEVGAAVRDVLSTGPAGLFQQAKFGFGQPLYVSDIQEALSALEGVEGVIISHLQMVGVPGSEASNVGILIPPANRALALDADNPGPETGYYTLKLSGGLIG</sequence>
<protein>
    <recommendedName>
        <fullName evidence="3">Baseplate protein J-like domain-containing protein</fullName>
    </recommendedName>
</protein>
<dbReference type="RefSeq" id="WP_039004691.1">
    <property type="nucleotide sequence ID" value="NZ_CP014327.1"/>
</dbReference>
<dbReference type="STRING" id="1579316.RC74_12165"/>
<gene>
    <name evidence="1" type="ORF">RC74_12165</name>
</gene>